<dbReference type="GO" id="GO:0006353">
    <property type="term" value="P:DNA-templated transcription termination"/>
    <property type="evidence" value="ECO:0007669"/>
    <property type="project" value="UniProtKB-KW"/>
</dbReference>
<organism evidence="4 5">
    <name type="scientific">Carpinus fangiana</name>
    <dbReference type="NCBI Taxonomy" id="176857"/>
    <lineage>
        <taxon>Eukaryota</taxon>
        <taxon>Viridiplantae</taxon>
        <taxon>Streptophyta</taxon>
        <taxon>Embryophyta</taxon>
        <taxon>Tracheophyta</taxon>
        <taxon>Spermatophyta</taxon>
        <taxon>Magnoliopsida</taxon>
        <taxon>eudicotyledons</taxon>
        <taxon>Gunneridae</taxon>
        <taxon>Pentapetalae</taxon>
        <taxon>rosids</taxon>
        <taxon>fabids</taxon>
        <taxon>Fagales</taxon>
        <taxon>Betulaceae</taxon>
        <taxon>Carpinus</taxon>
    </lineage>
</organism>
<reference evidence="4 5" key="1">
    <citation type="submission" date="2019-06" db="EMBL/GenBank/DDBJ databases">
        <title>A chromosomal-level reference genome of Carpinus fangiana (Coryloideae, Betulaceae).</title>
        <authorList>
            <person name="Yang X."/>
            <person name="Wang Z."/>
            <person name="Zhang L."/>
            <person name="Hao G."/>
            <person name="Liu J."/>
            <person name="Yang Y."/>
        </authorList>
    </citation>
    <scope>NUCLEOTIDE SEQUENCE [LARGE SCALE GENOMIC DNA]</scope>
    <source>
        <strain evidence="4">Cfa_2016G</strain>
        <tissue evidence="4">Leaf</tissue>
    </source>
</reference>
<evidence type="ECO:0000256" key="3">
    <source>
        <dbReference type="ARBA" id="ARBA00022946"/>
    </source>
</evidence>
<evidence type="ECO:0000313" key="4">
    <source>
        <dbReference type="EMBL" id="KAE8124681.1"/>
    </source>
</evidence>
<dbReference type="InterPro" id="IPR038538">
    <property type="entry name" value="MTERF_sf"/>
</dbReference>
<dbReference type="InterPro" id="IPR003690">
    <property type="entry name" value="MTERF"/>
</dbReference>
<dbReference type="PANTHER" id="PTHR13068:SF166">
    <property type="entry name" value="TRANSCRIPTION TERMINATION FACTOR MTERF15, MITOCHONDRIAL-LIKE"/>
    <property type="match status" value="1"/>
</dbReference>
<dbReference type="Gene3D" id="1.25.70.10">
    <property type="entry name" value="Transcription termination factor 3, mitochondrial"/>
    <property type="match status" value="1"/>
</dbReference>
<proteinExistence type="inferred from homology"/>
<evidence type="ECO:0000256" key="1">
    <source>
        <dbReference type="ARBA" id="ARBA00007692"/>
    </source>
</evidence>
<dbReference type="EMBL" id="CM017328">
    <property type="protein sequence ID" value="KAE8124681.1"/>
    <property type="molecule type" value="Genomic_DNA"/>
</dbReference>
<sequence length="242" mass="27639">MEGQEDPDPTNPSTKDPPLCDECKAMGREGGMAVLDAGDNTATPFRHRWMPHPKKTFLPKLEFFYSKGFTSPNIAGVLSRSPTILDLSLENHIVPSFVFFKYLFGTDVDIVTAIKRFSGILYSDLDTYVANINTLRENGVPESYMVKFLKTQPRVFMTDSVRFRRTVEEVKEMGFDPLKMKFVEVVYAMSGVSKSTWERKVNAYKRWGLSEVEILCDTFKKEASELLKLYEKKGDLEGITRE</sequence>
<dbReference type="SMART" id="SM00733">
    <property type="entry name" value="Mterf"/>
    <property type="match status" value="4"/>
</dbReference>
<dbReference type="PANTHER" id="PTHR13068">
    <property type="entry name" value="CGI-12 PROTEIN-RELATED"/>
    <property type="match status" value="1"/>
</dbReference>
<evidence type="ECO:0000313" key="5">
    <source>
        <dbReference type="Proteomes" id="UP000327013"/>
    </source>
</evidence>
<keyword evidence="5" id="KW-1185">Reference proteome</keyword>
<protein>
    <submittedName>
        <fullName evidence="4">Uncharacterized protein</fullName>
    </submittedName>
</protein>
<comment type="similarity">
    <text evidence="1">Belongs to the mTERF family.</text>
</comment>
<dbReference type="AlphaFoldDB" id="A0A5N6RTE5"/>
<accession>A0A5N6RTE5</accession>
<keyword evidence="2" id="KW-0804">Transcription</keyword>
<dbReference type="OrthoDB" id="637682at2759"/>
<keyword evidence="2" id="KW-0805">Transcription regulation</keyword>
<dbReference type="GO" id="GO:0003676">
    <property type="term" value="F:nucleic acid binding"/>
    <property type="evidence" value="ECO:0007669"/>
    <property type="project" value="InterPro"/>
</dbReference>
<dbReference type="Pfam" id="PF02536">
    <property type="entry name" value="mTERF"/>
    <property type="match status" value="1"/>
</dbReference>
<evidence type="ECO:0000256" key="2">
    <source>
        <dbReference type="ARBA" id="ARBA00022472"/>
    </source>
</evidence>
<dbReference type="Proteomes" id="UP000327013">
    <property type="component" value="Chromosome 8"/>
</dbReference>
<name>A0A5N6RTE5_9ROSI</name>
<keyword evidence="3" id="KW-0809">Transit peptide</keyword>
<keyword evidence="2" id="KW-0806">Transcription termination</keyword>
<gene>
    <name evidence="4" type="ORF">FH972_019546</name>
</gene>